<dbReference type="PROSITE" id="PS50871">
    <property type="entry name" value="C1Q"/>
    <property type="match status" value="1"/>
</dbReference>
<sequence>MIIIVTVCFSDVTSQGQECPNFEVPLLNSMDAPLVAKLDMAKLSSQLKVYIYEEIRKVLDYTMKDIISDISKLKDETKQLNVIIEEKVKNVTMELTENLRTPTVTFTARDLKFDRNLIGKTLVFPNLIVNYDDGYDNTTGVFTAPYSGMYLLTVQLCPEMNDSIHAFIKVKNGNILADLNFRNNVGEHGPCVSSNGVDFLTKGDKAWVFCTHANSNGDVIYIGGHGNSFSGTLIHR</sequence>
<dbReference type="SUPFAM" id="SSF49842">
    <property type="entry name" value="TNF-like"/>
    <property type="match status" value="1"/>
</dbReference>
<dbReference type="InterPro" id="IPR008983">
    <property type="entry name" value="Tumour_necrosis_fac-like_dom"/>
</dbReference>
<evidence type="ECO:0000259" key="1">
    <source>
        <dbReference type="PROSITE" id="PS50871"/>
    </source>
</evidence>
<reference evidence="2" key="1">
    <citation type="submission" date="2021-03" db="EMBL/GenBank/DDBJ databases">
        <authorList>
            <person name="Bekaert M."/>
        </authorList>
    </citation>
    <scope>NUCLEOTIDE SEQUENCE</scope>
</reference>
<name>A0A8S3SZT7_MYTED</name>
<proteinExistence type="predicted"/>
<gene>
    <name evidence="2" type="ORF">MEDL_35528</name>
</gene>
<dbReference type="Pfam" id="PF00386">
    <property type="entry name" value="C1q"/>
    <property type="match status" value="1"/>
</dbReference>
<protein>
    <recommendedName>
        <fullName evidence="1">C1q domain-containing protein</fullName>
    </recommendedName>
</protein>
<dbReference type="PRINTS" id="PR00007">
    <property type="entry name" value="COMPLEMNTC1Q"/>
</dbReference>
<feature type="domain" description="C1q" evidence="1">
    <location>
        <begin position="99"/>
        <end position="236"/>
    </location>
</feature>
<dbReference type="Gene3D" id="2.60.120.40">
    <property type="match status" value="1"/>
</dbReference>
<dbReference type="InterPro" id="IPR001073">
    <property type="entry name" value="C1q_dom"/>
</dbReference>
<dbReference type="Proteomes" id="UP000683360">
    <property type="component" value="Unassembled WGS sequence"/>
</dbReference>
<dbReference type="EMBL" id="CAJPWZ010001728">
    <property type="protein sequence ID" value="CAG2222170.1"/>
    <property type="molecule type" value="Genomic_DNA"/>
</dbReference>
<dbReference type="AlphaFoldDB" id="A0A8S3SZT7"/>
<dbReference type="OrthoDB" id="6075430at2759"/>
<evidence type="ECO:0000313" key="2">
    <source>
        <dbReference type="EMBL" id="CAG2222170.1"/>
    </source>
</evidence>
<dbReference type="SMART" id="SM00110">
    <property type="entry name" value="C1Q"/>
    <property type="match status" value="1"/>
</dbReference>
<evidence type="ECO:0000313" key="3">
    <source>
        <dbReference type="Proteomes" id="UP000683360"/>
    </source>
</evidence>
<organism evidence="2 3">
    <name type="scientific">Mytilus edulis</name>
    <name type="common">Blue mussel</name>
    <dbReference type="NCBI Taxonomy" id="6550"/>
    <lineage>
        <taxon>Eukaryota</taxon>
        <taxon>Metazoa</taxon>
        <taxon>Spiralia</taxon>
        <taxon>Lophotrochozoa</taxon>
        <taxon>Mollusca</taxon>
        <taxon>Bivalvia</taxon>
        <taxon>Autobranchia</taxon>
        <taxon>Pteriomorphia</taxon>
        <taxon>Mytilida</taxon>
        <taxon>Mytiloidea</taxon>
        <taxon>Mytilidae</taxon>
        <taxon>Mytilinae</taxon>
        <taxon>Mytilus</taxon>
    </lineage>
</organism>
<comment type="caution">
    <text evidence="2">The sequence shown here is derived from an EMBL/GenBank/DDBJ whole genome shotgun (WGS) entry which is preliminary data.</text>
</comment>
<keyword evidence="3" id="KW-1185">Reference proteome</keyword>
<accession>A0A8S3SZT7</accession>